<feature type="transmembrane region" description="Helical" evidence="1">
    <location>
        <begin position="22"/>
        <end position="46"/>
    </location>
</feature>
<organism evidence="3 4">
    <name type="scientific">Actinomycetospora termitidis</name>
    <dbReference type="NCBI Taxonomy" id="3053470"/>
    <lineage>
        <taxon>Bacteria</taxon>
        <taxon>Bacillati</taxon>
        <taxon>Actinomycetota</taxon>
        <taxon>Actinomycetes</taxon>
        <taxon>Pseudonocardiales</taxon>
        <taxon>Pseudonocardiaceae</taxon>
        <taxon>Actinomycetospora</taxon>
    </lineage>
</organism>
<feature type="domain" description="CAAX prenyl protease 2/Lysostaphin resistance protein A-like" evidence="2">
    <location>
        <begin position="133"/>
        <end position="218"/>
    </location>
</feature>
<feature type="transmembrane region" description="Helical" evidence="1">
    <location>
        <begin position="52"/>
        <end position="72"/>
    </location>
</feature>
<dbReference type="InterPro" id="IPR003675">
    <property type="entry name" value="Rce1/LyrA-like_dom"/>
</dbReference>
<evidence type="ECO:0000313" key="3">
    <source>
        <dbReference type="EMBL" id="MDL5157791.1"/>
    </source>
</evidence>
<name>A0ABT7MAU7_9PSEU</name>
<feature type="transmembrane region" description="Helical" evidence="1">
    <location>
        <begin position="163"/>
        <end position="193"/>
    </location>
</feature>
<keyword evidence="1" id="KW-0472">Membrane</keyword>
<evidence type="ECO:0000259" key="2">
    <source>
        <dbReference type="Pfam" id="PF02517"/>
    </source>
</evidence>
<dbReference type="PANTHER" id="PTHR36435:SF1">
    <property type="entry name" value="CAAX AMINO TERMINAL PROTEASE FAMILY PROTEIN"/>
    <property type="match status" value="1"/>
</dbReference>
<comment type="caution">
    <text evidence="3">The sequence shown here is derived from an EMBL/GenBank/DDBJ whole genome shotgun (WGS) entry which is preliminary data.</text>
</comment>
<dbReference type="InterPro" id="IPR052710">
    <property type="entry name" value="CAAX_protease"/>
</dbReference>
<keyword evidence="1" id="KW-1133">Transmembrane helix</keyword>
<dbReference type="EMBL" id="JASVWF010000003">
    <property type="protein sequence ID" value="MDL5157791.1"/>
    <property type="molecule type" value="Genomic_DNA"/>
</dbReference>
<feature type="transmembrane region" description="Helical" evidence="1">
    <location>
        <begin position="84"/>
        <end position="111"/>
    </location>
</feature>
<evidence type="ECO:0000256" key="1">
    <source>
        <dbReference type="SAM" id="Phobius"/>
    </source>
</evidence>
<feature type="transmembrane region" description="Helical" evidence="1">
    <location>
        <begin position="131"/>
        <end position="151"/>
    </location>
</feature>
<proteinExistence type="predicted"/>
<dbReference type="Pfam" id="PF02517">
    <property type="entry name" value="Rce1-like"/>
    <property type="match status" value="1"/>
</dbReference>
<reference evidence="3 4" key="1">
    <citation type="submission" date="2023-06" db="EMBL/GenBank/DDBJ databases">
        <title>Actinomycetospora Odt1-22.</title>
        <authorList>
            <person name="Supong K."/>
        </authorList>
    </citation>
    <scope>NUCLEOTIDE SEQUENCE [LARGE SCALE GENOMIC DNA]</scope>
    <source>
        <strain evidence="3 4">Odt1-22</strain>
    </source>
</reference>
<dbReference type="Proteomes" id="UP001231924">
    <property type="component" value="Unassembled WGS sequence"/>
</dbReference>
<accession>A0ABT7MAU7</accession>
<keyword evidence="4" id="KW-1185">Reference proteome</keyword>
<gene>
    <name evidence="3" type="ORF">QRT03_17625</name>
</gene>
<protein>
    <submittedName>
        <fullName evidence="3">Type II CAAX endopeptidase family protein</fullName>
    </submittedName>
</protein>
<dbReference type="RefSeq" id="WP_286054237.1">
    <property type="nucleotide sequence ID" value="NZ_JASVWF010000003.1"/>
</dbReference>
<sequence length="228" mass="23802">MPDPSGEIGVGRGGRRLGWPEVVLAAVVYVAIQLVAGILLVAGSGALPSAPVLLAISGLSAFGAVAVALLMRVRTPAALGFRRVSWRVIGLAVLLGLAVWLVSRVLIVVYVSITGDLTDPQESLTQFSGGVAAFFVVLLGGLVVPLGEELLFRGVGFGSLRRYGVVVAATVSSLLFALAHGLNVVFLAVLVLAVLNAVLYERTRSIWPCFVTHATFNLTSFTLLLVAL</sequence>
<evidence type="ECO:0000313" key="4">
    <source>
        <dbReference type="Proteomes" id="UP001231924"/>
    </source>
</evidence>
<keyword evidence="1" id="KW-0812">Transmembrane</keyword>
<dbReference type="PANTHER" id="PTHR36435">
    <property type="entry name" value="SLR1288 PROTEIN"/>
    <property type="match status" value="1"/>
</dbReference>
<feature type="transmembrane region" description="Helical" evidence="1">
    <location>
        <begin position="205"/>
        <end position="227"/>
    </location>
</feature>